<proteinExistence type="predicted"/>
<sequence length="105" mass="11626">MGGNDKPFNVSSARPHINGTRKQLAVLTFFFWNSDSAGREMDDASSVDHGPLRWLQHLSASFAKADQDCRFHWKPATCLRCGIVSSPRVSNLNTSEDVASCVRSE</sequence>
<evidence type="ECO:0000313" key="2">
    <source>
        <dbReference type="Proteomes" id="UP000654918"/>
    </source>
</evidence>
<protein>
    <submittedName>
        <fullName evidence="1">Uncharacterized protein</fullName>
    </submittedName>
</protein>
<dbReference type="AlphaFoldDB" id="A0A8H6NJV7"/>
<dbReference type="EMBL" id="WIGO01000033">
    <property type="protein sequence ID" value="KAF6836312.1"/>
    <property type="molecule type" value="Genomic_DNA"/>
</dbReference>
<comment type="caution">
    <text evidence="1">The sequence shown here is derived from an EMBL/GenBank/DDBJ whole genome shotgun (WGS) entry which is preliminary data.</text>
</comment>
<name>A0A8H6NJV7_9PEZI</name>
<gene>
    <name evidence="1" type="ORF">CPLU01_03810</name>
</gene>
<organism evidence="1 2">
    <name type="scientific">Colletotrichum plurivorum</name>
    <dbReference type="NCBI Taxonomy" id="2175906"/>
    <lineage>
        <taxon>Eukaryota</taxon>
        <taxon>Fungi</taxon>
        <taxon>Dikarya</taxon>
        <taxon>Ascomycota</taxon>
        <taxon>Pezizomycotina</taxon>
        <taxon>Sordariomycetes</taxon>
        <taxon>Hypocreomycetidae</taxon>
        <taxon>Glomerellales</taxon>
        <taxon>Glomerellaceae</taxon>
        <taxon>Colletotrichum</taxon>
        <taxon>Colletotrichum orchidearum species complex</taxon>
    </lineage>
</organism>
<evidence type="ECO:0000313" key="1">
    <source>
        <dbReference type="EMBL" id="KAF6836312.1"/>
    </source>
</evidence>
<keyword evidence="2" id="KW-1185">Reference proteome</keyword>
<reference evidence="1" key="1">
    <citation type="journal article" date="2020" name="Phytopathology">
        <title>Genome Sequence Resources of Colletotrichum truncatum, C. plurivorum, C. musicola, and C. sojae: Four Species Pathogenic to Soybean (Glycine max).</title>
        <authorList>
            <person name="Rogerio F."/>
            <person name="Boufleur T.R."/>
            <person name="Ciampi-Guillardi M."/>
            <person name="Sukno S.A."/>
            <person name="Thon M.R."/>
            <person name="Massola Junior N.S."/>
            <person name="Baroncelli R."/>
        </authorList>
    </citation>
    <scope>NUCLEOTIDE SEQUENCE</scope>
    <source>
        <strain evidence="1">LFN00145</strain>
    </source>
</reference>
<accession>A0A8H6NJV7</accession>
<dbReference type="Proteomes" id="UP000654918">
    <property type="component" value="Unassembled WGS sequence"/>
</dbReference>